<protein>
    <recommendedName>
        <fullName evidence="3">Pentapeptide repeat-containing protein</fullName>
    </recommendedName>
</protein>
<sequence length="361" mass="40132">MIDDSRDARLDDWFEHGLTDLAEMIGLALDIEAGLRDACLPGRLRSLDSALDAALDVDAGLAAIVSRDISPPPHEFSVPDTVNDHPPTLAPLDELAWRVATRSFHGRLAFRSGIPLEELRRVRMIAEAFVDAADLVASLEKGLASIREHKRPGSLVADYDRALALSRALGLAHVDSALPSARGVVEAIARVRELVRRHALLRGAVVWARDLGLDLAAKVAVALMGELRRTFRRSEKHELGIALRDELIRFSDLGDVRSIALDRDDIRFQALRSPRELADGIARLDAVISDFTNADLTHVGLRGINLQGVRWSSSHTRWPLDWEDPIRHASVQIAPERRPDLYEIRDEPQVRYSQTWQRGAS</sequence>
<dbReference type="Proteomes" id="UP000192674">
    <property type="component" value="Unassembled WGS sequence"/>
</dbReference>
<organism evidence="1 2">
    <name type="scientific">Kibdelosporangium aridum</name>
    <dbReference type="NCBI Taxonomy" id="2030"/>
    <lineage>
        <taxon>Bacteria</taxon>
        <taxon>Bacillati</taxon>
        <taxon>Actinomycetota</taxon>
        <taxon>Actinomycetes</taxon>
        <taxon>Pseudonocardiales</taxon>
        <taxon>Pseudonocardiaceae</taxon>
        <taxon>Kibdelosporangium</taxon>
    </lineage>
</organism>
<dbReference type="OrthoDB" id="4564612at2"/>
<dbReference type="AlphaFoldDB" id="A0A1Y5XTK1"/>
<accession>A0A1Y5XTK1</accession>
<proteinExistence type="predicted"/>
<reference evidence="1 2" key="1">
    <citation type="submission" date="2017-04" db="EMBL/GenBank/DDBJ databases">
        <authorList>
            <person name="Afonso C.L."/>
            <person name="Miller P.J."/>
            <person name="Scott M.A."/>
            <person name="Spackman E."/>
            <person name="Goraichik I."/>
            <person name="Dimitrov K.M."/>
            <person name="Suarez D.L."/>
            <person name="Swayne D.E."/>
        </authorList>
    </citation>
    <scope>NUCLEOTIDE SEQUENCE [LARGE SCALE GENOMIC DNA]</scope>
    <source>
        <strain evidence="1 2">DSM 43828</strain>
    </source>
</reference>
<gene>
    <name evidence="1" type="ORF">SAMN05661093_04824</name>
</gene>
<dbReference type="EMBL" id="FWXV01000003">
    <property type="protein sequence ID" value="SMD11661.1"/>
    <property type="molecule type" value="Genomic_DNA"/>
</dbReference>
<evidence type="ECO:0008006" key="3">
    <source>
        <dbReference type="Google" id="ProtNLM"/>
    </source>
</evidence>
<keyword evidence="2" id="KW-1185">Reference proteome</keyword>
<name>A0A1Y5XTK1_KIBAR</name>
<dbReference type="RefSeq" id="WP_084429025.1">
    <property type="nucleotide sequence ID" value="NZ_FWXV01000003.1"/>
</dbReference>
<evidence type="ECO:0000313" key="2">
    <source>
        <dbReference type="Proteomes" id="UP000192674"/>
    </source>
</evidence>
<evidence type="ECO:0000313" key="1">
    <source>
        <dbReference type="EMBL" id="SMD11661.1"/>
    </source>
</evidence>